<dbReference type="Pfam" id="PF00933">
    <property type="entry name" value="Glyco_hydro_3"/>
    <property type="match status" value="1"/>
</dbReference>
<organism evidence="11 12">
    <name type="scientific">Pseudoflavonifractor intestinihominis</name>
    <dbReference type="NCBI Taxonomy" id="3133171"/>
    <lineage>
        <taxon>Bacteria</taxon>
        <taxon>Bacillati</taxon>
        <taxon>Bacillota</taxon>
        <taxon>Clostridia</taxon>
        <taxon>Eubacteriales</taxon>
        <taxon>Oscillospiraceae</taxon>
        <taxon>Pseudoflavonifractor</taxon>
    </lineage>
</organism>
<dbReference type="PANTHER" id="PTHR30620:SF16">
    <property type="entry name" value="LYSOSOMAL BETA GLUCOSIDASE"/>
    <property type="match status" value="1"/>
</dbReference>
<dbReference type="InterPro" id="IPR051915">
    <property type="entry name" value="Cellulose_Degrad_GH3"/>
</dbReference>
<protein>
    <recommendedName>
        <fullName evidence="3">beta-glucosidase</fullName>
        <ecNumber evidence="3">3.2.1.21</ecNumber>
    </recommendedName>
</protein>
<evidence type="ECO:0000313" key="12">
    <source>
        <dbReference type="Proteomes" id="UP001464378"/>
    </source>
</evidence>
<keyword evidence="6" id="KW-0326">Glycosidase</keyword>
<evidence type="ECO:0000256" key="7">
    <source>
        <dbReference type="SAM" id="MobiDB-lite"/>
    </source>
</evidence>
<dbReference type="SUPFAM" id="SSF52279">
    <property type="entry name" value="Beta-D-glucan exohydrolase, C-terminal domain"/>
    <property type="match status" value="1"/>
</dbReference>
<sequence>MKRIVPLLLSAAMLVSLATSCTNTGDTPSTQPTTSPSPSPTESATTLQDGYIPAPYTASNEDELTAEFLDPVFYENEDGPTIGVTLLGVIVQDGKYFRDLDNDQELDDFEDWRLDAETRAQAMAAAMTDHQLSYQLLNVMAYSPKSTKTADVVDENGEPVWTLIYPAQGGFGGGDEDPDATNIEYLQTSGMRNFVLRSNPETEVAVWFNNGLEQFSEYEAVTSGEVAVPYLTFTNPISHGLPNSEGVAAASLGDGNADAVLEDAQYDRQVMWAKGVEALYGPQIDLVTAPRWSRNSTTYGERVDMAEEIASNLVIGYQNGDQGMVEGSVLLTVKHFPGDGAAYNGFESHGYTGRYRVYSTENSLANYQLKPFIAAFEAGAAGVMPGYSQPADDPRTAPQSITYNGETYDIRLGGYGNAFNEDVLQYLLREVLGFDGLINSDSVSQSNAHGVEDMSGYDQTVLFVKAGCDAGVFSAAGQMGGMAISPELIEEALTNGDLTREELELAAYHRLLPQMQSGNLDNPYRDLEESVATVNEVTPKVESLAEEMNLKSVVLMKNSDATLPLSDTSVSVYVHGFNQDDDADVSGMVAALEGAGFTVVDDYTQADVAYLRVDPSIVGQGSSELAILDLAEDVETPIYDDNAKRTDDTALVTTVASMDEFQEIADAVHANGGKVVGEIDASNAWILTNMEPYCDALLGTFSTSDDAVVQVVTGAYNPTGKLPVTMVADASVIALVETELEGEMWDICVSPNDVPGYEKEQYMDADVLAASPSGSYAYQDSDGNFYWSDFGLSY</sequence>
<comment type="caution">
    <text evidence="11">The sequence shown here is derived from an EMBL/GenBank/DDBJ whole genome shotgun (WGS) entry which is preliminary data.</text>
</comment>
<evidence type="ECO:0000313" key="11">
    <source>
        <dbReference type="EMBL" id="MEQ2443109.1"/>
    </source>
</evidence>
<keyword evidence="4 8" id="KW-0732">Signal</keyword>
<dbReference type="EC" id="3.2.1.21" evidence="3"/>
<dbReference type="Gene3D" id="3.20.20.300">
    <property type="entry name" value="Glycoside hydrolase, family 3, N-terminal domain"/>
    <property type="match status" value="1"/>
</dbReference>
<dbReference type="InterPro" id="IPR017853">
    <property type="entry name" value="GH"/>
</dbReference>
<dbReference type="InterPro" id="IPR036962">
    <property type="entry name" value="Glyco_hydro_3_N_sf"/>
</dbReference>
<evidence type="ECO:0000256" key="3">
    <source>
        <dbReference type="ARBA" id="ARBA00012744"/>
    </source>
</evidence>
<dbReference type="PROSITE" id="PS51257">
    <property type="entry name" value="PROKAR_LIPOPROTEIN"/>
    <property type="match status" value="1"/>
</dbReference>
<comment type="similarity">
    <text evidence="2">Belongs to the glycosyl hydrolase 3 family.</text>
</comment>
<keyword evidence="5 11" id="KW-0378">Hydrolase</keyword>
<name>A0ABV1E722_9FIRM</name>
<dbReference type="RefSeq" id="WP_349231434.1">
    <property type="nucleotide sequence ID" value="NZ_JBBMFK010000008.1"/>
</dbReference>
<gene>
    <name evidence="11" type="ORF">WMO64_06470</name>
</gene>
<evidence type="ECO:0000256" key="8">
    <source>
        <dbReference type="SAM" id="SignalP"/>
    </source>
</evidence>
<evidence type="ECO:0000259" key="9">
    <source>
        <dbReference type="Pfam" id="PF00933"/>
    </source>
</evidence>
<feature type="signal peptide" evidence="8">
    <location>
        <begin position="1"/>
        <end position="18"/>
    </location>
</feature>
<evidence type="ECO:0000256" key="5">
    <source>
        <dbReference type="ARBA" id="ARBA00022801"/>
    </source>
</evidence>
<reference evidence="11 12" key="1">
    <citation type="submission" date="2024-03" db="EMBL/GenBank/DDBJ databases">
        <title>Human intestinal bacterial collection.</title>
        <authorList>
            <person name="Pauvert C."/>
            <person name="Hitch T.C.A."/>
            <person name="Clavel T."/>
        </authorList>
    </citation>
    <scope>NUCLEOTIDE SEQUENCE [LARGE SCALE GENOMIC DNA]</scope>
    <source>
        <strain evidence="11 12">CLA-AP-H29</strain>
    </source>
</reference>
<evidence type="ECO:0000256" key="2">
    <source>
        <dbReference type="ARBA" id="ARBA00005336"/>
    </source>
</evidence>
<feature type="compositionally biased region" description="Low complexity" evidence="7">
    <location>
        <begin position="22"/>
        <end position="46"/>
    </location>
</feature>
<dbReference type="PANTHER" id="PTHR30620">
    <property type="entry name" value="PERIPLASMIC BETA-GLUCOSIDASE-RELATED"/>
    <property type="match status" value="1"/>
</dbReference>
<feature type="chain" id="PRO_5047497326" description="beta-glucosidase" evidence="8">
    <location>
        <begin position="19"/>
        <end position="794"/>
    </location>
</feature>
<keyword evidence="12" id="KW-1185">Reference proteome</keyword>
<accession>A0ABV1E722</accession>
<evidence type="ECO:0000259" key="10">
    <source>
        <dbReference type="Pfam" id="PF01915"/>
    </source>
</evidence>
<dbReference type="InterPro" id="IPR036881">
    <property type="entry name" value="Glyco_hydro_3_C_sf"/>
</dbReference>
<evidence type="ECO:0000256" key="6">
    <source>
        <dbReference type="ARBA" id="ARBA00023295"/>
    </source>
</evidence>
<proteinExistence type="inferred from homology"/>
<comment type="catalytic activity">
    <reaction evidence="1">
        <text>Hydrolysis of terminal, non-reducing beta-D-glucosyl residues with release of beta-D-glucose.</text>
        <dbReference type="EC" id="3.2.1.21"/>
    </reaction>
</comment>
<feature type="domain" description="Glycoside hydrolase family 3 N-terminal" evidence="9">
    <location>
        <begin position="256"/>
        <end position="507"/>
    </location>
</feature>
<evidence type="ECO:0000256" key="1">
    <source>
        <dbReference type="ARBA" id="ARBA00000448"/>
    </source>
</evidence>
<evidence type="ECO:0000256" key="4">
    <source>
        <dbReference type="ARBA" id="ARBA00022729"/>
    </source>
</evidence>
<feature type="region of interest" description="Disordered" evidence="7">
    <location>
        <begin position="22"/>
        <end position="48"/>
    </location>
</feature>
<dbReference type="SUPFAM" id="SSF51445">
    <property type="entry name" value="(Trans)glycosidases"/>
    <property type="match status" value="1"/>
</dbReference>
<dbReference type="GO" id="GO:0016787">
    <property type="term" value="F:hydrolase activity"/>
    <property type="evidence" value="ECO:0007669"/>
    <property type="project" value="UniProtKB-KW"/>
</dbReference>
<dbReference type="Pfam" id="PF01915">
    <property type="entry name" value="Glyco_hydro_3_C"/>
    <property type="match status" value="1"/>
</dbReference>
<dbReference type="InterPro" id="IPR002772">
    <property type="entry name" value="Glyco_hydro_3_C"/>
</dbReference>
<dbReference type="InterPro" id="IPR001764">
    <property type="entry name" value="Glyco_hydro_3_N"/>
</dbReference>
<dbReference type="Gene3D" id="3.40.50.1700">
    <property type="entry name" value="Glycoside hydrolase family 3 C-terminal domain"/>
    <property type="match status" value="1"/>
</dbReference>
<feature type="domain" description="Glycoside hydrolase family 3 C-terminal" evidence="10">
    <location>
        <begin position="553"/>
        <end position="733"/>
    </location>
</feature>
<dbReference type="EMBL" id="JBBMFK010000008">
    <property type="protein sequence ID" value="MEQ2443109.1"/>
    <property type="molecule type" value="Genomic_DNA"/>
</dbReference>
<dbReference type="Proteomes" id="UP001464378">
    <property type="component" value="Unassembled WGS sequence"/>
</dbReference>